<feature type="modified residue" description="N6-carboxylysine" evidence="7">
    <location>
        <position position="219"/>
    </location>
</feature>
<feature type="binding site" evidence="7">
    <location>
        <position position="388"/>
    </location>
    <ligand>
        <name>meso-2,6-diaminopimelate</name>
        <dbReference type="ChEBI" id="CHEBI:57791"/>
    </ligand>
</feature>
<dbReference type="Gene3D" id="3.40.1390.10">
    <property type="entry name" value="MurE/MurF, N-terminal domain"/>
    <property type="match status" value="1"/>
</dbReference>
<evidence type="ECO:0000259" key="10">
    <source>
        <dbReference type="Pfam" id="PF02875"/>
    </source>
</evidence>
<evidence type="ECO:0000313" key="12">
    <source>
        <dbReference type="EMBL" id="QEL66007.1"/>
    </source>
</evidence>
<evidence type="ECO:0000259" key="11">
    <source>
        <dbReference type="Pfam" id="PF08245"/>
    </source>
</evidence>
<dbReference type="GO" id="GO:0005524">
    <property type="term" value="F:ATP binding"/>
    <property type="evidence" value="ECO:0007669"/>
    <property type="project" value="UniProtKB-UniRule"/>
</dbReference>
<name>A0A5C1ECW0_9RHOO</name>
<dbReference type="GO" id="GO:0008765">
    <property type="term" value="F:UDP-N-acetylmuramoylalanyl-D-glutamate-2,6-diaminopimelate ligase activity"/>
    <property type="evidence" value="ECO:0007669"/>
    <property type="project" value="UniProtKB-UniRule"/>
</dbReference>
<evidence type="ECO:0000256" key="8">
    <source>
        <dbReference type="RuleBase" id="RU004135"/>
    </source>
</evidence>
<dbReference type="PANTHER" id="PTHR23135:SF4">
    <property type="entry name" value="UDP-N-ACETYLMURAMOYL-L-ALANYL-D-GLUTAMATE--2,6-DIAMINOPIMELATE LIGASE MURE HOMOLOG, CHLOROPLASTIC"/>
    <property type="match status" value="1"/>
</dbReference>
<comment type="PTM">
    <text evidence="7">Carboxylation is probably crucial for Mg(2+) binding and, consequently, for the gamma-phosphate positioning of ATP.</text>
</comment>
<dbReference type="EC" id="6.3.2.13" evidence="7"/>
<feature type="domain" description="Mur ligase central" evidence="11">
    <location>
        <begin position="108"/>
        <end position="313"/>
    </location>
</feature>
<evidence type="ECO:0000256" key="1">
    <source>
        <dbReference type="ARBA" id="ARBA00005898"/>
    </source>
</evidence>
<dbReference type="HAMAP" id="MF_00208">
    <property type="entry name" value="MurE"/>
    <property type="match status" value="1"/>
</dbReference>
<keyword evidence="7 12" id="KW-0436">Ligase</keyword>
<comment type="subcellular location">
    <subcellularLocation>
        <location evidence="7 8">Cytoplasm</location>
    </subcellularLocation>
</comment>
<evidence type="ECO:0000256" key="5">
    <source>
        <dbReference type="ARBA" id="ARBA00023306"/>
    </source>
</evidence>
<keyword evidence="6 7" id="KW-0961">Cell wall biogenesis/degradation</keyword>
<dbReference type="Pfam" id="PF02875">
    <property type="entry name" value="Mur_ligase_C"/>
    <property type="match status" value="1"/>
</dbReference>
<evidence type="ECO:0000313" key="13">
    <source>
        <dbReference type="Proteomes" id="UP000323671"/>
    </source>
</evidence>
<evidence type="ECO:0000256" key="2">
    <source>
        <dbReference type="ARBA" id="ARBA00022618"/>
    </source>
</evidence>
<dbReference type="EMBL" id="CP022579">
    <property type="protein sequence ID" value="QEL66007.1"/>
    <property type="molecule type" value="Genomic_DNA"/>
</dbReference>
<evidence type="ECO:0000256" key="6">
    <source>
        <dbReference type="ARBA" id="ARBA00023316"/>
    </source>
</evidence>
<dbReference type="Pfam" id="PF01225">
    <property type="entry name" value="Mur_ligase"/>
    <property type="match status" value="1"/>
</dbReference>
<keyword evidence="3 7" id="KW-0133">Cell shape</keyword>
<dbReference type="GO" id="GO:0071555">
    <property type="term" value="P:cell wall organization"/>
    <property type="evidence" value="ECO:0007669"/>
    <property type="project" value="UniProtKB-KW"/>
</dbReference>
<dbReference type="AlphaFoldDB" id="A0A5C1ECW0"/>
<comment type="function">
    <text evidence="7">Catalyzes the addition of meso-diaminopimelic acid to the nucleotide precursor UDP-N-acetylmuramoyl-L-alanyl-D-glutamate (UMAG) in the biosynthesis of bacterial cell-wall peptidoglycan.</text>
</comment>
<feature type="binding site" evidence="7">
    <location>
        <position position="179"/>
    </location>
    <ligand>
        <name>UDP-N-acetyl-alpha-D-muramoyl-L-alanyl-D-glutamate</name>
        <dbReference type="ChEBI" id="CHEBI:83900"/>
    </ligand>
</feature>
<evidence type="ECO:0000259" key="9">
    <source>
        <dbReference type="Pfam" id="PF01225"/>
    </source>
</evidence>
<feature type="domain" description="Mur ligase N-terminal catalytic" evidence="9">
    <location>
        <begin position="21"/>
        <end position="94"/>
    </location>
</feature>
<feature type="binding site" evidence="7">
    <location>
        <position position="187"/>
    </location>
    <ligand>
        <name>UDP-N-acetyl-alpha-D-muramoyl-L-alanyl-D-glutamate</name>
        <dbReference type="ChEBI" id="CHEBI:83900"/>
    </ligand>
</feature>
<feature type="binding site" evidence="7">
    <location>
        <position position="460"/>
    </location>
    <ligand>
        <name>meso-2,6-diaminopimelate</name>
        <dbReference type="ChEBI" id="CHEBI:57791"/>
    </ligand>
</feature>
<feature type="binding site" evidence="7">
    <location>
        <position position="28"/>
    </location>
    <ligand>
        <name>UDP-N-acetyl-alpha-D-muramoyl-L-alanyl-D-glutamate</name>
        <dbReference type="ChEBI" id="CHEBI:83900"/>
    </ligand>
</feature>
<dbReference type="InterPro" id="IPR036565">
    <property type="entry name" value="Mur-like_cat_sf"/>
</dbReference>
<dbReference type="GO" id="GO:0000287">
    <property type="term" value="F:magnesium ion binding"/>
    <property type="evidence" value="ECO:0007669"/>
    <property type="project" value="UniProtKB-UniRule"/>
</dbReference>
<evidence type="ECO:0000256" key="3">
    <source>
        <dbReference type="ARBA" id="ARBA00022960"/>
    </source>
</evidence>
<keyword evidence="5 7" id="KW-0131">Cell cycle</keyword>
<dbReference type="InterPro" id="IPR005761">
    <property type="entry name" value="UDP-N-AcMur-Glu-dNH2Pim_ligase"/>
</dbReference>
<dbReference type="Gene3D" id="3.90.190.20">
    <property type="entry name" value="Mur ligase, C-terminal domain"/>
    <property type="match status" value="1"/>
</dbReference>
<dbReference type="Gene3D" id="3.40.1190.10">
    <property type="entry name" value="Mur-like, catalytic domain"/>
    <property type="match status" value="1"/>
</dbReference>
<organism evidence="12 13">
    <name type="scientific">Oryzomicrobium terrae</name>
    <dbReference type="NCBI Taxonomy" id="1735038"/>
    <lineage>
        <taxon>Bacteria</taxon>
        <taxon>Pseudomonadati</taxon>
        <taxon>Pseudomonadota</taxon>
        <taxon>Betaproteobacteria</taxon>
        <taxon>Rhodocyclales</taxon>
        <taxon>Rhodocyclaceae</taxon>
        <taxon>Oryzomicrobium</taxon>
    </lineage>
</organism>
<dbReference type="InterPro" id="IPR035911">
    <property type="entry name" value="MurE/MurF_N"/>
</dbReference>
<feature type="binding site" evidence="7">
    <location>
        <begin position="412"/>
        <end position="415"/>
    </location>
    <ligand>
        <name>meso-2,6-diaminopimelate</name>
        <dbReference type="ChEBI" id="CHEBI:57791"/>
    </ligand>
</feature>
<dbReference type="KEGG" id="otr:OTERR_25310"/>
<evidence type="ECO:0000256" key="4">
    <source>
        <dbReference type="ARBA" id="ARBA00022984"/>
    </source>
</evidence>
<dbReference type="SUPFAM" id="SSF53244">
    <property type="entry name" value="MurD-like peptide ligases, peptide-binding domain"/>
    <property type="match status" value="1"/>
</dbReference>
<accession>A0A5C1ECW0</accession>
<dbReference type="InterPro" id="IPR000713">
    <property type="entry name" value="Mur_ligase_N"/>
</dbReference>
<dbReference type="InterPro" id="IPR036615">
    <property type="entry name" value="Mur_ligase_C_dom_sf"/>
</dbReference>
<reference evidence="12 13" key="1">
    <citation type="submission" date="2017-07" db="EMBL/GenBank/DDBJ databases">
        <title>Complete genome sequence of Oryzomicrobium terrae TPP412.</title>
        <authorList>
            <person name="Chiu L.-W."/>
            <person name="Lo K.-J."/>
            <person name="Tsai Y.-M."/>
            <person name="Lin S.-S."/>
            <person name="Kuo C.-H."/>
            <person name="Liu C.-T."/>
        </authorList>
    </citation>
    <scope>NUCLEOTIDE SEQUENCE [LARGE SCALE GENOMIC DNA]</scope>
    <source>
        <strain evidence="12 13">TPP412</strain>
    </source>
</reference>
<dbReference type="SUPFAM" id="SSF63418">
    <property type="entry name" value="MurE/MurF N-terminal domain"/>
    <property type="match status" value="1"/>
</dbReference>
<evidence type="ECO:0000256" key="7">
    <source>
        <dbReference type="HAMAP-Rule" id="MF_00208"/>
    </source>
</evidence>
<comment type="pathway">
    <text evidence="7 8">Cell wall biogenesis; peptidoglycan biosynthesis.</text>
</comment>
<dbReference type="PANTHER" id="PTHR23135">
    <property type="entry name" value="MUR LIGASE FAMILY MEMBER"/>
    <property type="match status" value="1"/>
</dbReference>
<gene>
    <name evidence="7 12" type="primary">murE</name>
    <name evidence="12" type="ORF">OTERR_25310</name>
</gene>
<dbReference type="GO" id="GO:0005737">
    <property type="term" value="C:cytoplasm"/>
    <property type="evidence" value="ECO:0007669"/>
    <property type="project" value="UniProtKB-SubCell"/>
</dbReference>
<dbReference type="NCBIfam" id="NF001126">
    <property type="entry name" value="PRK00139.1-4"/>
    <property type="match status" value="1"/>
</dbReference>
<dbReference type="Proteomes" id="UP000323671">
    <property type="component" value="Chromosome"/>
</dbReference>
<keyword evidence="7" id="KW-0547">Nucleotide-binding</keyword>
<comment type="cofactor">
    <cofactor evidence="7">
        <name>Mg(2+)</name>
        <dbReference type="ChEBI" id="CHEBI:18420"/>
    </cofactor>
</comment>
<feature type="domain" description="Mur ligase C-terminal" evidence="10">
    <location>
        <begin position="336"/>
        <end position="462"/>
    </location>
</feature>
<keyword evidence="7" id="KW-0963">Cytoplasm</keyword>
<comment type="caution">
    <text evidence="7">Lacks conserved residue(s) required for the propagation of feature annotation.</text>
</comment>
<dbReference type="SUPFAM" id="SSF53623">
    <property type="entry name" value="MurD-like peptide ligases, catalytic domain"/>
    <property type="match status" value="1"/>
</dbReference>
<dbReference type="GO" id="GO:0051301">
    <property type="term" value="P:cell division"/>
    <property type="evidence" value="ECO:0007669"/>
    <property type="project" value="UniProtKB-KW"/>
</dbReference>
<dbReference type="InterPro" id="IPR013221">
    <property type="entry name" value="Mur_ligase_cen"/>
</dbReference>
<sequence length="493" mass="51324">MDALTVINRVLDTLRAQGVTVTRLENDSRRVRPGDVFLAYPGDAADGRRYIDQAVARGAVAVVYEAAGWDAASLTVPAVAVGELKRWCGALADAVYGAPTAKLALVGVTGTNGKTSCTQWIAQALHAAGQSCAVIGTLGDGFPGALTPSGFTTPEPAHLQEKLAGFVAAGARACAIEVSSIGLAEDRVAGCRFATAVFTNLTRDHLDYHGSMAAYAEEKAKLFRWPGLEAVVVNLDDPFGAQLLSVTDARERIAYSLTGARHPRATRLLCADDLAITPSGLHFTLSDGHQRASVASSLLGRYNAANLLAVAGALVSLALPLDVVAAQLARLTPPPGRLECLGGEARPLVVVDYAHTPDALDNALGALAEVAEARGGKLVCVFGCGGDRDGGKRPLMGEVAVRRADRVIVTSDNPRSEDPAAIIAAILAGAPGAEHELDRARAVERAIATADARDVVLLAGKGHENYQEVGGVRRPYSDVVQAKAALAAWSNQQ</sequence>
<feature type="binding site" evidence="7">
    <location>
        <begin position="152"/>
        <end position="153"/>
    </location>
    <ligand>
        <name>UDP-N-acetyl-alpha-D-muramoyl-L-alanyl-D-glutamate</name>
        <dbReference type="ChEBI" id="CHEBI:83900"/>
    </ligand>
</feature>
<dbReference type="RefSeq" id="WP_149426015.1">
    <property type="nucleotide sequence ID" value="NZ_CP022579.1"/>
</dbReference>
<keyword evidence="7" id="KW-0067">ATP-binding</keyword>
<dbReference type="UniPathway" id="UPA00219"/>
<feature type="binding site" evidence="7">
    <location>
        <position position="464"/>
    </location>
    <ligand>
        <name>meso-2,6-diaminopimelate</name>
        <dbReference type="ChEBI" id="CHEBI:57791"/>
    </ligand>
</feature>
<comment type="similarity">
    <text evidence="1 7">Belongs to the MurCDEF family. MurE subfamily.</text>
</comment>
<dbReference type="Pfam" id="PF08245">
    <property type="entry name" value="Mur_ligase_M"/>
    <property type="match status" value="1"/>
</dbReference>
<dbReference type="InterPro" id="IPR004101">
    <property type="entry name" value="Mur_ligase_C"/>
</dbReference>
<protein>
    <recommendedName>
        <fullName evidence="7">UDP-N-acetylmuramoyl-L-alanyl-D-glutamate--2,6-diaminopimelate ligase</fullName>
        <ecNumber evidence="7">6.3.2.13</ecNumber>
    </recommendedName>
    <alternativeName>
        <fullName evidence="7">Meso-A2pm-adding enzyme</fullName>
    </alternativeName>
    <alternativeName>
        <fullName evidence="7">Meso-diaminopimelate-adding enzyme</fullName>
    </alternativeName>
    <alternativeName>
        <fullName evidence="7">UDP-MurNAc-L-Ala-D-Glu:meso-diaminopimelate ligase</fullName>
    </alternativeName>
    <alternativeName>
        <fullName evidence="7">UDP-MurNAc-tripeptide synthetase</fullName>
    </alternativeName>
    <alternativeName>
        <fullName evidence="7">UDP-N-acetylmuramyl-tripeptide synthetase</fullName>
    </alternativeName>
</protein>
<comment type="catalytic activity">
    <reaction evidence="7">
        <text>UDP-N-acetyl-alpha-D-muramoyl-L-alanyl-D-glutamate + meso-2,6-diaminopimelate + ATP = UDP-N-acetyl-alpha-D-muramoyl-L-alanyl-gamma-D-glutamyl-meso-2,6-diaminopimelate + ADP + phosphate + H(+)</text>
        <dbReference type="Rhea" id="RHEA:23676"/>
        <dbReference type="ChEBI" id="CHEBI:15378"/>
        <dbReference type="ChEBI" id="CHEBI:30616"/>
        <dbReference type="ChEBI" id="CHEBI:43474"/>
        <dbReference type="ChEBI" id="CHEBI:57791"/>
        <dbReference type="ChEBI" id="CHEBI:83900"/>
        <dbReference type="ChEBI" id="CHEBI:83905"/>
        <dbReference type="ChEBI" id="CHEBI:456216"/>
        <dbReference type="EC" id="6.3.2.13"/>
    </reaction>
</comment>
<proteinExistence type="inferred from homology"/>
<dbReference type="NCBIfam" id="TIGR01085">
    <property type="entry name" value="murE"/>
    <property type="match status" value="1"/>
</dbReference>
<dbReference type="GO" id="GO:0008360">
    <property type="term" value="P:regulation of cell shape"/>
    <property type="evidence" value="ECO:0007669"/>
    <property type="project" value="UniProtKB-KW"/>
</dbReference>
<feature type="short sequence motif" description="Meso-diaminopimelate recognition motif" evidence="7">
    <location>
        <begin position="412"/>
        <end position="415"/>
    </location>
</feature>
<keyword evidence="2 7" id="KW-0132">Cell division</keyword>
<dbReference type="GO" id="GO:0009252">
    <property type="term" value="P:peptidoglycan biosynthetic process"/>
    <property type="evidence" value="ECO:0007669"/>
    <property type="project" value="UniProtKB-UniRule"/>
</dbReference>
<keyword evidence="7" id="KW-0460">Magnesium</keyword>
<feature type="binding site" evidence="7">
    <location>
        <begin position="110"/>
        <end position="116"/>
    </location>
    <ligand>
        <name>ATP</name>
        <dbReference type="ChEBI" id="CHEBI:30616"/>
    </ligand>
</feature>
<keyword evidence="13" id="KW-1185">Reference proteome</keyword>
<keyword evidence="4 7" id="KW-0573">Peptidoglycan synthesis</keyword>